<feature type="compositionally biased region" description="Basic and acidic residues" evidence="3">
    <location>
        <begin position="2066"/>
        <end position="2095"/>
    </location>
</feature>
<protein>
    <recommendedName>
        <fullName evidence="5">EGF-like domain-containing protein</fullName>
    </recommendedName>
</protein>
<feature type="region of interest" description="Disordered" evidence="3">
    <location>
        <begin position="1091"/>
        <end position="1143"/>
    </location>
</feature>
<dbReference type="CDD" id="cd00054">
    <property type="entry name" value="EGF_CA"/>
    <property type="match status" value="2"/>
</dbReference>
<keyword evidence="7" id="KW-1185">Reference proteome</keyword>
<feature type="disulfide bond" evidence="1">
    <location>
        <begin position="290"/>
        <end position="299"/>
    </location>
</feature>
<feature type="region of interest" description="Disordered" evidence="3">
    <location>
        <begin position="497"/>
        <end position="524"/>
    </location>
</feature>
<feature type="region of interest" description="Disordered" evidence="3">
    <location>
        <begin position="981"/>
        <end position="1076"/>
    </location>
</feature>
<dbReference type="CDD" id="cd06558">
    <property type="entry name" value="crotonase-like"/>
    <property type="match status" value="2"/>
</dbReference>
<name>A0A1B0GJN9_LUTLO</name>
<dbReference type="Proteomes" id="UP000092461">
    <property type="component" value="Unassembled WGS sequence"/>
</dbReference>
<evidence type="ECO:0000256" key="1">
    <source>
        <dbReference type="PROSITE-ProRule" id="PRU00076"/>
    </source>
</evidence>
<feature type="compositionally biased region" description="Basic and acidic residues" evidence="3">
    <location>
        <begin position="1561"/>
        <end position="1570"/>
    </location>
</feature>
<dbReference type="VEuPathDB" id="VectorBase:LLOJ006674"/>
<feature type="compositionally biased region" description="Basic and acidic residues" evidence="3">
    <location>
        <begin position="606"/>
        <end position="615"/>
    </location>
</feature>
<dbReference type="InterPro" id="IPR001753">
    <property type="entry name" value="Enoyl-CoA_hydra/iso"/>
</dbReference>
<dbReference type="PANTHER" id="PTHR43684:SF11">
    <property type="entry name" value="CHROMO DOMAIN-CONTAINING PROTEIN"/>
    <property type="match status" value="1"/>
</dbReference>
<feature type="region of interest" description="Disordered" evidence="3">
    <location>
        <begin position="905"/>
        <end position="964"/>
    </location>
</feature>
<organism evidence="6 7">
    <name type="scientific">Lutzomyia longipalpis</name>
    <name type="common">Sand fly</name>
    <dbReference type="NCBI Taxonomy" id="7200"/>
    <lineage>
        <taxon>Eukaryota</taxon>
        <taxon>Metazoa</taxon>
        <taxon>Ecdysozoa</taxon>
        <taxon>Arthropoda</taxon>
        <taxon>Hexapoda</taxon>
        <taxon>Insecta</taxon>
        <taxon>Pterygota</taxon>
        <taxon>Neoptera</taxon>
        <taxon>Endopterygota</taxon>
        <taxon>Diptera</taxon>
        <taxon>Nematocera</taxon>
        <taxon>Psychodoidea</taxon>
        <taxon>Psychodidae</taxon>
        <taxon>Lutzomyia</taxon>
        <taxon>Lutzomyia</taxon>
    </lineage>
</organism>
<dbReference type="SUPFAM" id="SSF63825">
    <property type="entry name" value="YWTD domain"/>
    <property type="match status" value="1"/>
</dbReference>
<dbReference type="InterPro" id="IPR051053">
    <property type="entry name" value="ECH/Chromodomain_protein"/>
</dbReference>
<evidence type="ECO:0000313" key="7">
    <source>
        <dbReference type="Proteomes" id="UP000092461"/>
    </source>
</evidence>
<feature type="domain" description="EGF-like" evidence="5">
    <location>
        <begin position="265"/>
        <end position="300"/>
    </location>
</feature>
<feature type="compositionally biased region" description="Basic and acidic residues" evidence="3">
    <location>
        <begin position="500"/>
        <end position="517"/>
    </location>
</feature>
<feature type="region of interest" description="Disordered" evidence="3">
    <location>
        <begin position="1511"/>
        <end position="1570"/>
    </location>
</feature>
<feature type="repeat" description="LDL-receptor class B" evidence="2">
    <location>
        <begin position="62"/>
        <end position="107"/>
    </location>
</feature>
<feature type="compositionally biased region" description="Basic and acidic residues" evidence="3">
    <location>
        <begin position="2106"/>
        <end position="2117"/>
    </location>
</feature>
<feature type="compositionally biased region" description="Basic and acidic residues" evidence="3">
    <location>
        <begin position="992"/>
        <end position="1009"/>
    </location>
</feature>
<feature type="region of interest" description="Disordered" evidence="3">
    <location>
        <begin position="1936"/>
        <end position="2031"/>
    </location>
</feature>
<evidence type="ECO:0000259" key="5">
    <source>
        <dbReference type="PROSITE" id="PS50026"/>
    </source>
</evidence>
<dbReference type="SMART" id="SM00181">
    <property type="entry name" value="EGF"/>
    <property type="match status" value="3"/>
</dbReference>
<keyword evidence="1" id="KW-1015">Disulfide bond</keyword>
<feature type="region of interest" description="Disordered" evidence="3">
    <location>
        <begin position="2051"/>
        <end position="2117"/>
    </location>
</feature>
<reference evidence="6" key="1">
    <citation type="submission" date="2020-05" db="UniProtKB">
        <authorList>
            <consortium name="EnsemblMetazoa"/>
        </authorList>
    </citation>
    <scope>IDENTIFICATION</scope>
    <source>
        <strain evidence="6">Jacobina</strain>
    </source>
</reference>
<dbReference type="SUPFAM" id="SSF57196">
    <property type="entry name" value="EGF/Laminin"/>
    <property type="match status" value="2"/>
</dbReference>
<dbReference type="EMBL" id="AJWK01021992">
    <property type="status" value="NOT_ANNOTATED_CDS"/>
    <property type="molecule type" value="Genomic_DNA"/>
</dbReference>
<dbReference type="PANTHER" id="PTHR43684">
    <property type="match status" value="1"/>
</dbReference>
<evidence type="ECO:0000313" key="6">
    <source>
        <dbReference type="EnsemblMetazoa" id="LLOJ006674-PA"/>
    </source>
</evidence>
<dbReference type="InterPro" id="IPR011042">
    <property type="entry name" value="6-blade_b-propeller_TolB-like"/>
</dbReference>
<dbReference type="EMBL" id="AJWK01021993">
    <property type="status" value="NOT_ANNOTATED_CDS"/>
    <property type="molecule type" value="Genomic_DNA"/>
</dbReference>
<keyword evidence="4" id="KW-0472">Membrane</keyword>
<feature type="region of interest" description="Disordered" evidence="3">
    <location>
        <begin position="556"/>
        <end position="615"/>
    </location>
</feature>
<sequence>MQFTEEIPRGIAVDVCRRKLYWTNSNYMNGSIERASLTGEKREVLITDVHMPMGIAIDYFTDKMFWLDNKAGNHYSVESASLTGSHREALVTSLYNSPVNLVVDRDNIYWTEFYQESVWKVPKTAYGADKATKVLANFTSTPRGIILKTDFLQNHMNNPLCRKVIKEIRQRLNPQNVSVENNTQNTTTENLSKSQVTRSPMEHHCLNQGIPNAVSGRCMCQNGFTGVYCEVPLCYNYCVHGKCFLSETGYAECKCDPGFGGDRCERDVCTGFCLNGGRCTLENSVPVCQCSSLYSGRHCEVMKSGEEICRNFCESGFVYPDLPWNMPQVCGDCSDNSTQNLSQFPEHHEGELEDDKKIKIIWFILVSVILTVLFLLNVICFFMWRFQKPMRPKIKKTYVVRKNLTPLTCRPSGAEQQCEITIENCCNMNVCDTPCFDPKALQEEMQKESRKEDKKKLLRHMCDMAMEFDGIPGDLANESQQSGKTDSDGNIIMQIPIETPDERPDGENNGNERHFPDMSDEQMNPMSSLKAVPMMEVHESLLSDDETKILTTLEPVKKKQQEQEEANGGKVQHEDNADEEEDDNNPESIARKQLESLNSLRRKGRPKADEPKPIDLLRAHASKKIHIIENRVLPTAEDFFAGLKNINERTSRSLQSNILTREELTKEIIQKCRKSAISIDKVPSRMQKRRDEVTSSTGTIEIPQELILSADDSTPVIVQETESLEGQDLLAILEGDDDDGQETSVYELQSDVAIKAEDDVHVEEYTISFTDSGKQQDLDKEKEIEIAMKQIMSLPVKSKKGRPRRGNIGGTSSQHDSDEPPKSKITSASDLISSLVSDWSDNEDKADETILKTEVLPPEESEAETTVRVVISPADAPQPTPLKSSRIIKKKVIWDPDAPETQISYASKVQGSARKSRKLLMEEKAFGSPTKPVKKSPTEEVKQPKRPGSAASMSGAKKKKLSEVDKLLGDEGAVNMIYSLERENNNTDVPEIETKPDKNQMVSKSKERTALVARAKAVKNVVIKMSDTAPSGAPRGRPKREPSSTHISPPTQIKKVTPTKKRNSARESATSSTASESWDFLYSSSQGDDSMIIRRRSNSSYSGSTTSPRRLSIDQHQEESGRKGDDSFEFAKPENKKTPKIDSNTAHNLVADLKGKLNMAINRGNCTIRSASASKTSTDRKESASLKVTKDHQPIKLRASERKLGHVDFKEITIRRYDNFVQLIFSPTYGVLKNVLTIALLREVKTALGILKDDSKCKLVLVTSSGNNFCQGIDISGLIQTTADKRKAAAQQLSTALRDFLEALATFPKPLLAGVHGTVSDLGVTMLPLFDVVLSSEAAVFCTNYAKIGQIPEANAVLNLSGKVSAKGITLLLLLCESLSAKDACEYGLVTKTLWPDNFQDLLMENAKTISFYSLQCDMAMEFDGIPGDLANESQQSGKTDSDGNIIMQIPIETPDERPDGENNGNERHFPDMSDEQMNPMSSLKAVPMMEVHESLLSDDETKILTTLEPVKKKQQEQEEANGGKVQHEDNADEEEDDNNPESIARKQLESLNSLRRKGRPKADEPKPIDLLRAHASKKIHIIENRVLPTAEDFFAGLKNINERTSRSLQSNILTREELTKEIIQKCRKSAISIDKVPSRMQKRRDEVTSSTGTIEIPQELILSADDSTPVIVQETESLEGQDLLAILEGDDDDGQETSVYELQSDVAIKAEDDVHVEEYTISFTDSGKQQDLDKEKEIEIAMKQIMSLPVKSKKGRPRRGNIGGTSSQHDSDEPQKSKITSASDLISSLVSDWSDNEDKADETILKTEVLPPEESEAETTVRVVISPADAPQPTPLKSSRIIKKKVIWDPDAPETQISYASKVQGSARKSRKLLMEEKAFGSPTKPVKKSPTEEVKQPKRPGSAASMSGAKKKKLSEVDKLLGDEGAVNMIYSLERENNNTDVPEIETKPDKNQMVSKSKERTALVARAKAVKNVVIKMSDTAPSGAPRGRPKREPSSTHISPPTQIKKVTPTKKRNSARESATSSTASESWDFLYSSSQGDGSMIIRRRSNSSYSGSTTSPRRLSIDQHQEESGRKGDDSFEFAKPENKKTPKIDSNTAHNTHRKESASLKVTKDHQPIKLRASERKLGHVDFKEITIRRYDNFVQLIFSPTYGVLKNVLTTALLREVKTALGILKDDSKCKLVLVTSSGNNFCQGIDISGLIQTTADKRKAAAQQLSTALRDFLEALATFPKPLLAGVHGTVSDLGVTMLPLFDVVLSSEAAVFCTNYAKIGQIPEANAVLNLSGKVSAKGITLLLLLCESLSAKDACEYGLVTKTLWPDNFQDLLMENAKTISFYHCRIEDAFVVNGACASVVDKPIIRTGKATELIGCTSS</sequence>
<feature type="region of interest" description="Disordered" evidence="3">
    <location>
        <begin position="852"/>
        <end position="883"/>
    </location>
</feature>
<evidence type="ECO:0000256" key="3">
    <source>
        <dbReference type="SAM" id="MobiDB-lite"/>
    </source>
</evidence>
<dbReference type="Gene3D" id="3.90.226.10">
    <property type="entry name" value="2-enoyl-CoA Hydratase, Chain A, domain 1"/>
    <property type="match status" value="2"/>
</dbReference>
<feature type="compositionally biased region" description="Basic and acidic residues" evidence="3">
    <location>
        <begin position="1111"/>
        <end position="1140"/>
    </location>
</feature>
<dbReference type="SMART" id="SM00135">
    <property type="entry name" value="LY"/>
    <property type="match status" value="2"/>
</dbReference>
<feature type="region of interest" description="Disordered" evidence="3">
    <location>
        <begin position="1861"/>
        <end position="1919"/>
    </location>
</feature>
<feature type="transmembrane region" description="Helical" evidence="4">
    <location>
        <begin position="360"/>
        <end position="384"/>
    </location>
</feature>
<dbReference type="InterPro" id="IPR000742">
    <property type="entry name" value="EGF"/>
</dbReference>
<keyword evidence="4" id="KW-0812">Transmembrane</keyword>
<dbReference type="Gene3D" id="2.120.10.30">
    <property type="entry name" value="TolB, C-terminal domain"/>
    <property type="match status" value="1"/>
</dbReference>
<feature type="compositionally biased region" description="Low complexity" evidence="3">
    <location>
        <begin position="2021"/>
        <end position="2031"/>
    </location>
</feature>
<feature type="region of interest" description="Disordered" evidence="3">
    <location>
        <begin position="1748"/>
        <end position="1783"/>
    </location>
</feature>
<evidence type="ECO:0000256" key="2">
    <source>
        <dbReference type="PROSITE-ProRule" id="PRU00461"/>
    </source>
</evidence>
<keyword evidence="4" id="KW-1133">Transmembrane helix</keyword>
<feature type="region of interest" description="Disordered" evidence="3">
    <location>
        <begin position="471"/>
        <end position="490"/>
    </location>
</feature>
<keyword evidence="1" id="KW-0245">EGF-like domain</keyword>
<feature type="compositionally biased region" description="Acidic residues" evidence="3">
    <location>
        <begin position="1531"/>
        <end position="1540"/>
    </location>
</feature>
<feature type="compositionally biased region" description="Low complexity" evidence="3">
    <location>
        <begin position="2053"/>
        <end position="2065"/>
    </location>
</feature>
<proteinExistence type="predicted"/>
<dbReference type="Pfam" id="PF00058">
    <property type="entry name" value="Ldl_recept_b"/>
    <property type="match status" value="1"/>
</dbReference>
<dbReference type="Pfam" id="PF00378">
    <property type="entry name" value="ECH_1"/>
    <property type="match status" value="2"/>
</dbReference>
<feature type="region of interest" description="Disordered" evidence="3">
    <location>
        <begin position="1452"/>
        <end position="1479"/>
    </location>
</feature>
<dbReference type="SUPFAM" id="SSF52096">
    <property type="entry name" value="ClpP/crotonase"/>
    <property type="match status" value="2"/>
</dbReference>
<dbReference type="InterPro" id="IPR029045">
    <property type="entry name" value="ClpP/crotonase-like_dom_sf"/>
</dbReference>
<feature type="region of interest" description="Disordered" evidence="3">
    <location>
        <begin position="1807"/>
        <end position="1838"/>
    </location>
</feature>
<dbReference type="InterPro" id="IPR000033">
    <property type="entry name" value="LDLR_classB_rpt"/>
</dbReference>
<feature type="disulfide bond" evidence="1">
    <location>
        <begin position="269"/>
        <end position="279"/>
    </location>
</feature>
<evidence type="ECO:0000256" key="4">
    <source>
        <dbReference type="SAM" id="Phobius"/>
    </source>
</evidence>
<feature type="compositionally biased region" description="Basic and acidic residues" evidence="3">
    <location>
        <begin position="1455"/>
        <end position="1472"/>
    </location>
</feature>
<dbReference type="Gene3D" id="2.10.25.10">
    <property type="entry name" value="Laminin"/>
    <property type="match status" value="2"/>
</dbReference>
<feature type="region of interest" description="Disordered" evidence="3">
    <location>
        <begin position="793"/>
        <end position="829"/>
    </location>
</feature>
<dbReference type="EnsemblMetazoa" id="LLOJ006674-RA">
    <property type="protein sequence ID" value="LLOJ006674-PA"/>
    <property type="gene ID" value="LLOJ006674"/>
</dbReference>
<comment type="caution">
    <text evidence="1">Lacks conserved residue(s) required for the propagation of feature annotation.</text>
</comment>
<dbReference type="VEuPathDB" id="VectorBase:LLONM1_007978"/>
<dbReference type="PROSITE" id="PS51120">
    <property type="entry name" value="LDLRB"/>
    <property type="match status" value="2"/>
</dbReference>
<feature type="compositionally biased region" description="Low complexity" evidence="3">
    <location>
        <begin position="1066"/>
        <end position="1076"/>
    </location>
</feature>
<feature type="repeat" description="LDL-receptor class B" evidence="2">
    <location>
        <begin position="18"/>
        <end position="61"/>
    </location>
</feature>
<accession>A0A1B0GJN9</accession>
<feature type="compositionally biased region" description="Acidic residues" evidence="3">
    <location>
        <begin position="576"/>
        <end position="585"/>
    </location>
</feature>
<feature type="compositionally biased region" description="Basic and acidic residues" evidence="3">
    <location>
        <begin position="1947"/>
        <end position="1964"/>
    </location>
</feature>
<dbReference type="PROSITE" id="PS00022">
    <property type="entry name" value="EGF_1"/>
    <property type="match status" value="1"/>
</dbReference>
<feature type="compositionally biased region" description="Low complexity" evidence="3">
    <location>
        <begin position="1098"/>
        <end position="1110"/>
    </location>
</feature>
<dbReference type="VEuPathDB" id="VectorBase:LLONM1_011752"/>
<dbReference type="PROSITE" id="PS50026">
    <property type="entry name" value="EGF_3"/>
    <property type="match status" value="1"/>
</dbReference>